<dbReference type="AlphaFoldDB" id="A0A267GHN6"/>
<evidence type="ECO:0000256" key="1">
    <source>
        <dbReference type="SAM" id="MobiDB-lite"/>
    </source>
</evidence>
<accession>A0A267GHN6</accession>
<gene>
    <name evidence="2" type="ORF">BOX15_Mlig009444g1</name>
</gene>
<protein>
    <submittedName>
        <fullName evidence="2">Uncharacterized protein</fullName>
    </submittedName>
</protein>
<feature type="compositionally biased region" description="Basic and acidic residues" evidence="1">
    <location>
        <begin position="157"/>
        <end position="168"/>
    </location>
</feature>
<sequence>MRGKTKRKSCSAAMHGITELSGLQSDLREADLDLFRSEQWLHFSCLNEEQTNTRPFSWPDAMVQQARGIDMQLMIDMEFSNNDRLQSSAAFLAQNSLPMHRCRSDGETRHPTAERHSSDSRDGLLRQQRRTPQTAKTDSSDSKDGLLGQQRRTPRTAKTDSSDSKDGLLRQQRRTPRTAKTDSSDSKDGLLRQQRRTPRTAKTGTPRTRPLVAVVANLKRDEPAT</sequence>
<dbReference type="Proteomes" id="UP000215902">
    <property type="component" value="Unassembled WGS sequence"/>
</dbReference>
<evidence type="ECO:0000313" key="2">
    <source>
        <dbReference type="EMBL" id="PAA85563.1"/>
    </source>
</evidence>
<keyword evidence="3" id="KW-1185">Reference proteome</keyword>
<name>A0A267GHN6_9PLAT</name>
<organism evidence="2 3">
    <name type="scientific">Macrostomum lignano</name>
    <dbReference type="NCBI Taxonomy" id="282301"/>
    <lineage>
        <taxon>Eukaryota</taxon>
        <taxon>Metazoa</taxon>
        <taxon>Spiralia</taxon>
        <taxon>Lophotrochozoa</taxon>
        <taxon>Platyhelminthes</taxon>
        <taxon>Rhabditophora</taxon>
        <taxon>Macrostomorpha</taxon>
        <taxon>Macrostomida</taxon>
        <taxon>Macrostomidae</taxon>
        <taxon>Macrostomum</taxon>
    </lineage>
</organism>
<feature type="region of interest" description="Disordered" evidence="1">
    <location>
        <begin position="101"/>
        <end position="225"/>
    </location>
</feature>
<dbReference type="EMBL" id="NIVC01000319">
    <property type="protein sequence ID" value="PAA85563.1"/>
    <property type="molecule type" value="Genomic_DNA"/>
</dbReference>
<evidence type="ECO:0000313" key="3">
    <source>
        <dbReference type="Proteomes" id="UP000215902"/>
    </source>
</evidence>
<comment type="caution">
    <text evidence="2">The sequence shown here is derived from an EMBL/GenBank/DDBJ whole genome shotgun (WGS) entry which is preliminary data.</text>
</comment>
<feature type="compositionally biased region" description="Basic and acidic residues" evidence="1">
    <location>
        <begin position="179"/>
        <end position="190"/>
    </location>
</feature>
<proteinExistence type="predicted"/>
<feature type="compositionally biased region" description="Basic and acidic residues" evidence="1">
    <location>
        <begin position="102"/>
        <end position="124"/>
    </location>
</feature>
<reference evidence="2 3" key="1">
    <citation type="submission" date="2017-06" db="EMBL/GenBank/DDBJ databases">
        <title>A platform for efficient transgenesis in Macrostomum lignano, a flatworm model organism for stem cell research.</title>
        <authorList>
            <person name="Berezikov E."/>
        </authorList>
    </citation>
    <scope>NUCLEOTIDE SEQUENCE [LARGE SCALE GENOMIC DNA]</scope>
    <source>
        <strain evidence="2">DV1</strain>
        <tissue evidence="2">Whole organism</tissue>
    </source>
</reference>